<sequence>MEAITRKKGFLAGEKADDAKADGGWRKADMMLLAKVAMGLHQKKIDELDQVNRAREMTRDREDPGVSDADDEQVIEFRKSWIAQWSGNYGSFDDVTPIDPMRFTYDPPPPFARPCNTLQVYSVSVAATRGDLQWPLHVYGLVAVRDSVDRNRNLIFYRERDDCQTLTEKDQCLVLSGPGRAVVFLDPVTIEVDLKVKGAIESEDKDLSLLAVPLIYSGGAGLRPFEYTSKLSTLEFMLGEIVSSVEATVFVRIIDGSWPPGFHGQFAAGTSSIDHEKAILLEFGDDNVPVSADGIMKLSRHAVSVEVSGELKVSFKAWQDGCSKAVEGEVVFTPARAGRSFGNLHFGSCKMEVLVAWSLISPDPEPDY</sequence>
<proteinExistence type="predicted"/>
<dbReference type="PANTHER" id="PTHR33065">
    <property type="entry name" value="OS07G0486400 PROTEIN"/>
    <property type="match status" value="1"/>
</dbReference>
<dbReference type="EMBL" id="OZ075117">
    <property type="protein sequence ID" value="CAL5084085.1"/>
    <property type="molecule type" value="Genomic_DNA"/>
</dbReference>
<reference evidence="2" key="1">
    <citation type="submission" date="2024-10" db="EMBL/GenBank/DDBJ databases">
        <authorList>
            <person name="Ryan C."/>
        </authorList>
    </citation>
    <scope>NUCLEOTIDE SEQUENCE [LARGE SCALE GENOMIC DNA]</scope>
</reference>
<dbReference type="AlphaFoldDB" id="A0ABC9FXV8"/>
<dbReference type="Proteomes" id="UP001497457">
    <property type="component" value="Chromosome 7b"/>
</dbReference>
<dbReference type="PANTHER" id="PTHR33065:SF177">
    <property type="entry name" value="OS08G0141000 PROTEIN"/>
    <property type="match status" value="1"/>
</dbReference>
<gene>
    <name evidence="2" type="ORF">URODEC1_LOCUS110331</name>
</gene>
<accession>A0ABC9FXV8</accession>
<evidence type="ECO:0000259" key="1">
    <source>
        <dbReference type="Pfam" id="PF20241"/>
    </source>
</evidence>
<evidence type="ECO:0000313" key="2">
    <source>
        <dbReference type="EMBL" id="CAL5084085.1"/>
    </source>
</evidence>
<protein>
    <recommendedName>
        <fullName evidence="1">DUF6598 domain-containing protein</fullName>
    </recommendedName>
</protein>
<organism evidence="2 3">
    <name type="scientific">Urochloa decumbens</name>
    <dbReference type="NCBI Taxonomy" id="240449"/>
    <lineage>
        <taxon>Eukaryota</taxon>
        <taxon>Viridiplantae</taxon>
        <taxon>Streptophyta</taxon>
        <taxon>Embryophyta</taxon>
        <taxon>Tracheophyta</taxon>
        <taxon>Spermatophyta</taxon>
        <taxon>Magnoliopsida</taxon>
        <taxon>Liliopsida</taxon>
        <taxon>Poales</taxon>
        <taxon>Poaceae</taxon>
        <taxon>PACMAD clade</taxon>
        <taxon>Panicoideae</taxon>
        <taxon>Panicodae</taxon>
        <taxon>Paniceae</taxon>
        <taxon>Melinidinae</taxon>
        <taxon>Urochloa</taxon>
    </lineage>
</organism>
<evidence type="ECO:0000313" key="3">
    <source>
        <dbReference type="Proteomes" id="UP001497457"/>
    </source>
</evidence>
<name>A0ABC9FXV8_9POAL</name>
<feature type="domain" description="DUF6598" evidence="1">
    <location>
        <begin position="117"/>
        <end position="355"/>
    </location>
</feature>
<dbReference type="Pfam" id="PF20241">
    <property type="entry name" value="DUF6598"/>
    <property type="match status" value="1"/>
</dbReference>
<dbReference type="InterPro" id="IPR046533">
    <property type="entry name" value="DUF6598"/>
</dbReference>
<keyword evidence="3" id="KW-1185">Reference proteome</keyword>